<dbReference type="FunFam" id="1.20.1250.20:FF:000289">
    <property type="entry name" value="Acetyl-coenzyme A transporter 1"/>
    <property type="match status" value="1"/>
</dbReference>
<feature type="compositionally biased region" description="Basic and acidic residues" evidence="5">
    <location>
        <begin position="108"/>
        <end position="128"/>
    </location>
</feature>
<evidence type="ECO:0000256" key="1">
    <source>
        <dbReference type="ARBA" id="ARBA00004141"/>
    </source>
</evidence>
<evidence type="ECO:0000256" key="2">
    <source>
        <dbReference type="ARBA" id="ARBA00022692"/>
    </source>
</evidence>
<feature type="transmembrane region" description="Helical" evidence="6">
    <location>
        <begin position="267"/>
        <end position="288"/>
    </location>
</feature>
<keyword evidence="4 6" id="KW-0472">Membrane</keyword>
<comment type="caution">
    <text evidence="7">The sequence shown here is derived from an EMBL/GenBank/DDBJ whole genome shotgun (WGS) entry which is preliminary data.</text>
</comment>
<feature type="transmembrane region" description="Helical" evidence="6">
    <location>
        <begin position="351"/>
        <end position="370"/>
    </location>
</feature>
<dbReference type="AlphaFoldDB" id="A0A1R0GUY4"/>
<protein>
    <submittedName>
        <fullName evidence="7">Putative membrane protein</fullName>
    </submittedName>
</protein>
<feature type="compositionally biased region" description="Polar residues" evidence="5">
    <location>
        <begin position="90"/>
        <end position="107"/>
    </location>
</feature>
<accession>A0A1R0GUY4</accession>
<dbReference type="SUPFAM" id="SSF103473">
    <property type="entry name" value="MFS general substrate transporter"/>
    <property type="match status" value="1"/>
</dbReference>
<dbReference type="InterPro" id="IPR004752">
    <property type="entry name" value="AmpG_permease/AT-1"/>
</dbReference>
<feature type="transmembrane region" description="Helical" evidence="6">
    <location>
        <begin position="141"/>
        <end position="165"/>
    </location>
</feature>
<keyword evidence="2 6" id="KW-0812">Transmembrane</keyword>
<evidence type="ECO:0000256" key="3">
    <source>
        <dbReference type="ARBA" id="ARBA00022989"/>
    </source>
</evidence>
<dbReference type="OrthoDB" id="6415790at2759"/>
<proteinExistence type="predicted"/>
<dbReference type="InterPro" id="IPR036259">
    <property type="entry name" value="MFS_trans_sf"/>
</dbReference>
<feature type="transmembrane region" description="Helical" evidence="6">
    <location>
        <begin position="533"/>
        <end position="553"/>
    </location>
</feature>
<dbReference type="GO" id="GO:0008521">
    <property type="term" value="F:acetyl-CoA transmembrane transporter activity"/>
    <property type="evidence" value="ECO:0007669"/>
    <property type="project" value="InterPro"/>
</dbReference>
<feature type="transmembrane region" description="Helical" evidence="6">
    <location>
        <begin position="237"/>
        <end position="255"/>
    </location>
</feature>
<evidence type="ECO:0000256" key="6">
    <source>
        <dbReference type="SAM" id="Phobius"/>
    </source>
</evidence>
<feature type="transmembrane region" description="Helical" evidence="6">
    <location>
        <begin position="496"/>
        <end position="521"/>
    </location>
</feature>
<organism evidence="7 8">
    <name type="scientific">Smittium mucronatum</name>
    <dbReference type="NCBI Taxonomy" id="133383"/>
    <lineage>
        <taxon>Eukaryota</taxon>
        <taxon>Fungi</taxon>
        <taxon>Fungi incertae sedis</taxon>
        <taxon>Zoopagomycota</taxon>
        <taxon>Kickxellomycotina</taxon>
        <taxon>Harpellomycetes</taxon>
        <taxon>Harpellales</taxon>
        <taxon>Legeriomycetaceae</taxon>
        <taxon>Smittium</taxon>
    </lineage>
</organism>
<sequence length="643" mass="72503">MDKHAKNSILDEKLEFGSGSFESPHNSPFLPTNRNSNFISPNILLSNIPDSTIITISPSQDRLLPDSQMSENLSVESSTGFSDNSKRVRSTSVSRQTLSKKSSNTLSEKPKNTSRLDSDQHHDGKDSHSQLPSTKQPPSDFWNIVLLISLCNVSIFYPIFIFPNLQFFSLASLTVDWLQGVPLGLSSGSIPFLLKEKMSFSQLGLFSLASYPYSLKLFWSPIVDSIFSNRFGRRKSWIVPVQFAIAAIFWFFGSHVDELIKNPGPNITTISLIFFIIVLLSATQDIAVDGWALTLLSKENLAYASTCQTIGLNCGYFMSFTVFLAFNTVDFSNKYFRSVPKDYGLIQLGQYMRWWAVLYTIVTLYLVLRVKEKKFYDNIGIVSTYKTIYQICRLPDMVKLIIVLMFAKFGFVPNDSAMQLKLLEKGFKKEDMALAILIDFPIQITFGYYAARWSQTSTPMKPWRIAYISRIFFCFVGMLAVYFYPSSGSSGEGNYFYFILLVRISNSMASTVMFVGLSAFITRISDPIIGGTYMTLLNTLSNFGGTWPVYFVLESVDYFSKATCSVPQITDAGKVFFSCISESGKEMCADLGGKCIVQYDGFYIISVICLFFSILNFTFFSKPTISRLESLPLKAWRIATNIH</sequence>
<name>A0A1R0GUY4_9FUNG</name>
<feature type="region of interest" description="Disordered" evidence="5">
    <location>
        <begin position="74"/>
        <end position="136"/>
    </location>
</feature>
<reference evidence="7 8" key="1">
    <citation type="journal article" date="2016" name="Mol. Biol. Evol.">
        <title>Genome-Wide Survey of Gut Fungi (Harpellales) Reveals the First Horizontally Transferred Ubiquitin Gene from a Mosquito Host.</title>
        <authorList>
            <person name="Wang Y."/>
            <person name="White M.M."/>
            <person name="Kvist S."/>
            <person name="Moncalvo J.M."/>
        </authorList>
    </citation>
    <scope>NUCLEOTIDE SEQUENCE [LARGE SCALE GENOMIC DNA]</scope>
    <source>
        <strain evidence="7 8">ALG-7-W6</strain>
    </source>
</reference>
<evidence type="ECO:0000256" key="4">
    <source>
        <dbReference type="ARBA" id="ARBA00023136"/>
    </source>
</evidence>
<feature type="transmembrane region" description="Helical" evidence="6">
    <location>
        <begin position="391"/>
        <end position="412"/>
    </location>
</feature>
<feature type="transmembrane region" description="Helical" evidence="6">
    <location>
        <begin position="463"/>
        <end position="484"/>
    </location>
</feature>
<feature type="transmembrane region" description="Helical" evidence="6">
    <location>
        <begin position="601"/>
        <end position="620"/>
    </location>
</feature>
<keyword evidence="8" id="KW-1185">Reference proteome</keyword>
<evidence type="ECO:0000313" key="8">
    <source>
        <dbReference type="Proteomes" id="UP000187455"/>
    </source>
</evidence>
<dbReference type="Gene3D" id="1.20.1250.20">
    <property type="entry name" value="MFS general substrate transporter like domains"/>
    <property type="match status" value="1"/>
</dbReference>
<gene>
    <name evidence="7" type="ORF">AYI68_g5174</name>
</gene>
<dbReference type="GO" id="GO:0035348">
    <property type="term" value="P:acetyl-CoA transmembrane transport"/>
    <property type="evidence" value="ECO:0007669"/>
    <property type="project" value="InterPro"/>
</dbReference>
<comment type="subcellular location">
    <subcellularLocation>
        <location evidence="1">Membrane</location>
        <topology evidence="1">Multi-pass membrane protein</topology>
    </subcellularLocation>
</comment>
<dbReference type="STRING" id="133383.A0A1R0GUY4"/>
<dbReference type="Proteomes" id="UP000187455">
    <property type="component" value="Unassembled WGS sequence"/>
</dbReference>
<feature type="transmembrane region" description="Helical" evidence="6">
    <location>
        <begin position="432"/>
        <end position="451"/>
    </location>
</feature>
<feature type="compositionally biased region" description="Polar residues" evidence="5">
    <location>
        <begin position="74"/>
        <end position="83"/>
    </location>
</feature>
<dbReference type="EMBL" id="LSSL01003199">
    <property type="protein sequence ID" value="OLY80726.1"/>
    <property type="molecule type" value="Genomic_DNA"/>
</dbReference>
<evidence type="ECO:0000256" key="5">
    <source>
        <dbReference type="SAM" id="MobiDB-lite"/>
    </source>
</evidence>
<keyword evidence="3 6" id="KW-1133">Transmembrane helix</keyword>
<dbReference type="Pfam" id="PF13000">
    <property type="entry name" value="Acatn"/>
    <property type="match status" value="3"/>
</dbReference>
<dbReference type="PANTHER" id="PTHR12778">
    <property type="entry name" value="SOLUTE CARRIER FAMILY 33 ACETYL-COA TRANSPORTER -RELATED"/>
    <property type="match status" value="1"/>
</dbReference>
<dbReference type="GO" id="GO:0016020">
    <property type="term" value="C:membrane"/>
    <property type="evidence" value="ECO:0007669"/>
    <property type="project" value="UniProtKB-SubCell"/>
</dbReference>
<feature type="transmembrane region" description="Helical" evidence="6">
    <location>
        <begin position="300"/>
        <end position="326"/>
    </location>
</feature>
<dbReference type="PANTHER" id="PTHR12778:SF9">
    <property type="entry name" value="ACETYL-COENZYME A TRANSPORTER 1"/>
    <property type="match status" value="1"/>
</dbReference>
<evidence type="ECO:0000313" key="7">
    <source>
        <dbReference type="EMBL" id="OLY80726.1"/>
    </source>
</evidence>
<dbReference type="InterPro" id="IPR024371">
    <property type="entry name" value="AcetylCoA_trans_1-like"/>
</dbReference>